<dbReference type="InterPro" id="IPR050294">
    <property type="entry name" value="RnfB_subfamily"/>
</dbReference>
<accession>H5SB45</accession>
<evidence type="ECO:0000256" key="1">
    <source>
        <dbReference type="ARBA" id="ARBA00001927"/>
    </source>
</evidence>
<evidence type="ECO:0000256" key="9">
    <source>
        <dbReference type="RuleBase" id="RU365098"/>
    </source>
</evidence>
<dbReference type="GO" id="GO:0051539">
    <property type="term" value="F:4 iron, 4 sulfur cluster binding"/>
    <property type="evidence" value="ECO:0007669"/>
    <property type="project" value="UniProtKB-UniRule"/>
</dbReference>
<keyword evidence="3 9" id="KW-0813">Transport</keyword>
<dbReference type="PANTHER" id="PTHR42859">
    <property type="entry name" value="OXIDOREDUCTASE"/>
    <property type="match status" value="1"/>
</dbReference>
<dbReference type="SUPFAM" id="SSF54862">
    <property type="entry name" value="4Fe-4S ferredoxins"/>
    <property type="match status" value="1"/>
</dbReference>
<gene>
    <name evidence="11" type="ORF">HGMM_F06F06C26</name>
</gene>
<keyword evidence="4 9" id="KW-0004">4Fe-4S</keyword>
<keyword evidence="8 9" id="KW-0411">Iron-sulfur</keyword>
<comment type="cofactor">
    <cofactor evidence="1">
        <name>[3Fe-4S] cluster</name>
        <dbReference type="ChEBI" id="CHEBI:21137"/>
    </cofactor>
</comment>
<dbReference type="InterPro" id="IPR017900">
    <property type="entry name" value="4Fe4S_Fe_S_CS"/>
</dbReference>
<evidence type="ECO:0000256" key="6">
    <source>
        <dbReference type="ARBA" id="ARBA00022982"/>
    </source>
</evidence>
<comment type="function">
    <text evidence="9">Ferredoxins are iron-sulfur proteins that transfer electrons in a wide variety of metabolic reactions.</text>
</comment>
<evidence type="ECO:0000313" key="11">
    <source>
        <dbReference type="EMBL" id="BAL53381.1"/>
    </source>
</evidence>
<comment type="cofactor">
    <cofactor evidence="2 9">
        <name>[4Fe-4S] cluster</name>
        <dbReference type="ChEBI" id="CHEBI:49883"/>
    </cofactor>
</comment>
<evidence type="ECO:0000256" key="8">
    <source>
        <dbReference type="ARBA" id="ARBA00023014"/>
    </source>
</evidence>
<sequence>MAFVICQPCIDKKHTDCVQVCPVDCIHPRPDEPDFPNVRQLYIDPSTCINCGACAAVCPEQAIFPEEDVPEQWKNFIAINAQYYKK</sequence>
<keyword evidence="7 9" id="KW-0408">Iron</keyword>
<dbReference type="AlphaFoldDB" id="H5SB45"/>
<evidence type="ECO:0000259" key="10">
    <source>
        <dbReference type="PROSITE" id="PS51379"/>
    </source>
</evidence>
<evidence type="ECO:0000256" key="5">
    <source>
        <dbReference type="ARBA" id="ARBA00022723"/>
    </source>
</evidence>
<reference evidence="11" key="2">
    <citation type="journal article" date="2012" name="PLoS ONE">
        <title>A Deeply Branching Thermophilic Bacterium with an Ancient Acetyl-CoA Pathway Dominates a Subsurface Ecosystem.</title>
        <authorList>
            <person name="Takami H."/>
            <person name="Noguchi H."/>
            <person name="Takaki Y."/>
            <person name="Uchiyama I."/>
            <person name="Toyoda A."/>
            <person name="Nishi S."/>
            <person name="Chee G.-J."/>
            <person name="Arai W."/>
            <person name="Nunoura T."/>
            <person name="Itoh T."/>
            <person name="Hattori M."/>
            <person name="Takai K."/>
        </authorList>
    </citation>
    <scope>NUCLEOTIDE SEQUENCE</scope>
</reference>
<dbReference type="GO" id="GO:0009055">
    <property type="term" value="F:electron transfer activity"/>
    <property type="evidence" value="ECO:0007669"/>
    <property type="project" value="UniProtKB-UniRule"/>
</dbReference>
<keyword evidence="5 9" id="KW-0479">Metal-binding</keyword>
<proteinExistence type="predicted"/>
<name>H5SB45_9BACT</name>
<reference evidence="11" key="1">
    <citation type="journal article" date="2005" name="Environ. Microbiol.">
        <title>Genetic and functional properties of uncultivated thermophilic crenarchaeotes from a subsurface gold mine as revealed by analysis of genome fragments.</title>
        <authorList>
            <person name="Nunoura T."/>
            <person name="Hirayama H."/>
            <person name="Takami H."/>
            <person name="Oida H."/>
            <person name="Nishi S."/>
            <person name="Shimamura S."/>
            <person name="Suzuki Y."/>
            <person name="Inagaki F."/>
            <person name="Takai K."/>
            <person name="Nealson K.H."/>
            <person name="Horikoshi K."/>
        </authorList>
    </citation>
    <scope>NUCLEOTIDE SEQUENCE</scope>
</reference>
<dbReference type="PANTHER" id="PTHR42859:SF2">
    <property type="entry name" value="FERREDOXIN"/>
    <property type="match status" value="1"/>
</dbReference>
<dbReference type="PROSITE" id="PS51379">
    <property type="entry name" value="4FE4S_FER_2"/>
    <property type="match status" value="1"/>
</dbReference>
<dbReference type="InterPro" id="IPR017896">
    <property type="entry name" value="4Fe4S_Fe-S-bd"/>
</dbReference>
<dbReference type="GO" id="GO:0046872">
    <property type="term" value="F:metal ion binding"/>
    <property type="evidence" value="ECO:0007669"/>
    <property type="project" value="UniProtKB-UniRule"/>
</dbReference>
<dbReference type="Pfam" id="PF00037">
    <property type="entry name" value="Fer4"/>
    <property type="match status" value="1"/>
</dbReference>
<evidence type="ECO:0000256" key="4">
    <source>
        <dbReference type="ARBA" id="ARBA00022485"/>
    </source>
</evidence>
<evidence type="ECO:0000256" key="7">
    <source>
        <dbReference type="ARBA" id="ARBA00023004"/>
    </source>
</evidence>
<dbReference type="Gene3D" id="3.30.70.20">
    <property type="match status" value="1"/>
</dbReference>
<dbReference type="InterPro" id="IPR000813">
    <property type="entry name" value="7Fe_ferredoxin"/>
</dbReference>
<organism evidence="11">
    <name type="scientific">uncultured Acetothermia bacterium</name>
    <dbReference type="NCBI Taxonomy" id="236499"/>
    <lineage>
        <taxon>Bacteria</taxon>
        <taxon>Candidatus Bipolaricaulota</taxon>
        <taxon>environmental samples</taxon>
    </lineage>
</organism>
<keyword evidence="6 9" id="KW-0249">Electron transport</keyword>
<dbReference type="EMBL" id="AP011656">
    <property type="protein sequence ID" value="BAL53381.1"/>
    <property type="molecule type" value="Genomic_DNA"/>
</dbReference>
<dbReference type="PROSITE" id="PS00198">
    <property type="entry name" value="4FE4S_FER_1"/>
    <property type="match status" value="1"/>
</dbReference>
<evidence type="ECO:0000256" key="2">
    <source>
        <dbReference type="ARBA" id="ARBA00001966"/>
    </source>
</evidence>
<dbReference type="PRINTS" id="PR00354">
    <property type="entry name" value="7FE8SFRDOXIN"/>
</dbReference>
<protein>
    <recommendedName>
        <fullName evidence="9">Ferredoxin</fullName>
    </recommendedName>
</protein>
<feature type="domain" description="4Fe-4S ferredoxin-type" evidence="10">
    <location>
        <begin position="39"/>
        <end position="68"/>
    </location>
</feature>
<evidence type="ECO:0000256" key="3">
    <source>
        <dbReference type="ARBA" id="ARBA00022448"/>
    </source>
</evidence>